<evidence type="ECO:0000256" key="5">
    <source>
        <dbReference type="ARBA" id="ARBA00023242"/>
    </source>
</evidence>
<sequence length="138" mass="16625">MSDRAGKRVGCRLGRFRCQYLSFDSYPIRSAVTLTTRPPQTHSRKHLGELEKKKDYKLRARDFQRKRNTLKKLSQKALERNRDEFYFHMINCKTENGKVFEKSKSSKEEHTTEQMKLINTQDERYINFKMNMQRLVRS</sequence>
<name>A0A183IEJ4_9BILA</name>
<comment type="subcellular location">
    <subcellularLocation>
        <location evidence="1">Nucleus</location>
        <location evidence="1">Nucleolus</location>
    </subcellularLocation>
</comment>
<evidence type="ECO:0000313" key="7">
    <source>
        <dbReference type="Proteomes" id="UP000270296"/>
    </source>
</evidence>
<dbReference type="EMBL" id="UZAM01007058">
    <property type="protein sequence ID" value="VDO96302.1"/>
    <property type="molecule type" value="Genomic_DNA"/>
</dbReference>
<dbReference type="OrthoDB" id="29058at2759"/>
<protein>
    <recommendedName>
        <fullName evidence="3">Probable U3 small nucleolar RNA-associated protein 11</fullName>
    </recommendedName>
</protein>
<reference evidence="6 7" key="2">
    <citation type="submission" date="2018-11" db="EMBL/GenBank/DDBJ databases">
        <authorList>
            <consortium name="Pathogen Informatics"/>
        </authorList>
    </citation>
    <scope>NUCLEOTIDE SEQUENCE [LARGE SCALE GENOMIC DNA]</scope>
</reference>
<gene>
    <name evidence="6" type="ORF">SBAD_LOCUS2038</name>
</gene>
<proteinExistence type="inferred from homology"/>
<evidence type="ECO:0000313" key="8">
    <source>
        <dbReference type="WBParaSite" id="SBAD_0000213801-mRNA-1"/>
    </source>
</evidence>
<dbReference type="Proteomes" id="UP000270296">
    <property type="component" value="Unassembled WGS sequence"/>
</dbReference>
<organism evidence="8">
    <name type="scientific">Soboliphyme baturini</name>
    <dbReference type="NCBI Taxonomy" id="241478"/>
    <lineage>
        <taxon>Eukaryota</taxon>
        <taxon>Metazoa</taxon>
        <taxon>Ecdysozoa</taxon>
        <taxon>Nematoda</taxon>
        <taxon>Enoplea</taxon>
        <taxon>Dorylaimia</taxon>
        <taxon>Dioctophymatida</taxon>
        <taxon>Dioctophymatoidea</taxon>
        <taxon>Soboliphymatidae</taxon>
        <taxon>Soboliphyme</taxon>
    </lineage>
</organism>
<keyword evidence="4" id="KW-0698">rRNA processing</keyword>
<dbReference type="AlphaFoldDB" id="A0A183IEJ4"/>
<dbReference type="Pfam" id="PF03998">
    <property type="entry name" value="Utp11"/>
    <property type="match status" value="1"/>
</dbReference>
<comment type="similarity">
    <text evidence="2">Belongs to the UTP11 family.</text>
</comment>
<evidence type="ECO:0000256" key="2">
    <source>
        <dbReference type="ARBA" id="ARBA00008105"/>
    </source>
</evidence>
<dbReference type="PANTHER" id="PTHR12838:SF0">
    <property type="entry name" value="U3 SMALL NUCLEOLAR RNA-ASSOCIATED PROTEIN 11-RELATED"/>
    <property type="match status" value="1"/>
</dbReference>
<keyword evidence="5" id="KW-0539">Nucleus</keyword>
<evidence type="ECO:0000313" key="6">
    <source>
        <dbReference type="EMBL" id="VDO96302.1"/>
    </source>
</evidence>
<reference evidence="8" key="1">
    <citation type="submission" date="2016-06" db="UniProtKB">
        <authorList>
            <consortium name="WormBaseParasite"/>
        </authorList>
    </citation>
    <scope>IDENTIFICATION</scope>
</reference>
<dbReference type="InterPro" id="IPR007144">
    <property type="entry name" value="SSU_processome_Utp11"/>
</dbReference>
<evidence type="ECO:0000256" key="3">
    <source>
        <dbReference type="ARBA" id="ARBA00020121"/>
    </source>
</evidence>
<dbReference type="GO" id="GO:0006364">
    <property type="term" value="P:rRNA processing"/>
    <property type="evidence" value="ECO:0007669"/>
    <property type="project" value="UniProtKB-KW"/>
</dbReference>
<evidence type="ECO:0000256" key="4">
    <source>
        <dbReference type="ARBA" id="ARBA00022552"/>
    </source>
</evidence>
<dbReference type="WBParaSite" id="SBAD_0000213801-mRNA-1">
    <property type="protein sequence ID" value="SBAD_0000213801-mRNA-1"/>
    <property type="gene ID" value="SBAD_0000213801"/>
</dbReference>
<keyword evidence="7" id="KW-1185">Reference proteome</keyword>
<evidence type="ECO:0000256" key="1">
    <source>
        <dbReference type="ARBA" id="ARBA00004604"/>
    </source>
</evidence>
<dbReference type="PANTHER" id="PTHR12838">
    <property type="entry name" value="U3 SMALL NUCLEOLAR RNA-ASSOCIATED PROTEIN 11"/>
    <property type="match status" value="1"/>
</dbReference>
<dbReference type="GO" id="GO:0032040">
    <property type="term" value="C:small-subunit processome"/>
    <property type="evidence" value="ECO:0007669"/>
    <property type="project" value="InterPro"/>
</dbReference>
<accession>A0A183IEJ4</accession>